<feature type="binding site" evidence="7">
    <location>
        <begin position="240"/>
        <end position="242"/>
    </location>
    <ligand>
        <name>substrate</name>
    </ligand>
</feature>
<reference evidence="10" key="1">
    <citation type="journal article" date="2014" name="Int. J. Syst. Evol. Microbiol.">
        <title>Complete genome sequence of Corynebacterium casei LMG S-19264T (=DSM 44701T), isolated from a smear-ripened cheese.</title>
        <authorList>
            <consortium name="US DOE Joint Genome Institute (JGI-PGF)"/>
            <person name="Walter F."/>
            <person name="Albersmeier A."/>
            <person name="Kalinowski J."/>
            <person name="Ruckert C."/>
        </authorList>
    </citation>
    <scope>NUCLEOTIDE SEQUENCE</scope>
    <source>
        <strain evidence="10">KCTC 32296</strain>
    </source>
</reference>
<dbReference type="PROSITE" id="PS50106">
    <property type="entry name" value="PDZ"/>
    <property type="match status" value="2"/>
</dbReference>
<evidence type="ECO:0000256" key="6">
    <source>
        <dbReference type="PIRSR" id="PIRSR611782-1"/>
    </source>
</evidence>
<accession>A0A918QFZ6</accession>
<evidence type="ECO:0000256" key="1">
    <source>
        <dbReference type="ARBA" id="ARBA00022670"/>
    </source>
</evidence>
<gene>
    <name evidence="10" type="ORF">GCM10011273_35530</name>
</gene>
<dbReference type="GO" id="GO:0006508">
    <property type="term" value="P:proteolysis"/>
    <property type="evidence" value="ECO:0007669"/>
    <property type="project" value="UniProtKB-KW"/>
</dbReference>
<dbReference type="InterPro" id="IPR036034">
    <property type="entry name" value="PDZ_sf"/>
</dbReference>
<dbReference type="GO" id="GO:0004252">
    <property type="term" value="F:serine-type endopeptidase activity"/>
    <property type="evidence" value="ECO:0007669"/>
    <property type="project" value="InterPro"/>
</dbReference>
<dbReference type="AlphaFoldDB" id="A0A918QFZ6"/>
<dbReference type="EMBL" id="BMZB01000009">
    <property type="protein sequence ID" value="GGZ45705.1"/>
    <property type="molecule type" value="Genomic_DNA"/>
</dbReference>
<dbReference type="NCBIfam" id="TIGR02037">
    <property type="entry name" value="degP_htrA_DO"/>
    <property type="match status" value="1"/>
</dbReference>
<dbReference type="Gene3D" id="2.40.10.120">
    <property type="match status" value="1"/>
</dbReference>
<dbReference type="SMART" id="SM00228">
    <property type="entry name" value="PDZ"/>
    <property type="match status" value="2"/>
</dbReference>
<dbReference type="InterPro" id="IPR001940">
    <property type="entry name" value="Peptidase_S1C"/>
</dbReference>
<dbReference type="InterPro" id="IPR009003">
    <property type="entry name" value="Peptidase_S1_PA"/>
</dbReference>
<evidence type="ECO:0000256" key="4">
    <source>
        <dbReference type="ARBA" id="ARBA00022801"/>
    </source>
</evidence>
<feature type="active site" description="Charge relay system" evidence="6">
    <location>
        <position position="140"/>
    </location>
</feature>
<dbReference type="Pfam" id="PF13365">
    <property type="entry name" value="Trypsin_2"/>
    <property type="match status" value="1"/>
</dbReference>
<protein>
    <submittedName>
        <fullName evidence="10">Serine protease</fullName>
    </submittedName>
</protein>
<dbReference type="SUPFAM" id="SSF50156">
    <property type="entry name" value="PDZ domain-like"/>
    <property type="match status" value="2"/>
</dbReference>
<dbReference type="InterPro" id="IPR011782">
    <property type="entry name" value="Pept_S1C_Do"/>
</dbReference>
<evidence type="ECO:0000259" key="9">
    <source>
        <dbReference type="PROSITE" id="PS50106"/>
    </source>
</evidence>
<keyword evidence="4" id="KW-0378">Hydrolase</keyword>
<reference evidence="10" key="2">
    <citation type="submission" date="2020-09" db="EMBL/GenBank/DDBJ databases">
        <authorList>
            <person name="Sun Q."/>
            <person name="Kim S."/>
        </authorList>
    </citation>
    <scope>NUCLEOTIDE SEQUENCE</scope>
    <source>
        <strain evidence="10">KCTC 32296</strain>
    </source>
</reference>
<dbReference type="Gene3D" id="2.30.42.10">
    <property type="match status" value="2"/>
</dbReference>
<organism evidence="10 11">
    <name type="scientific">Asticcacaulis endophyticus</name>
    <dbReference type="NCBI Taxonomy" id="1395890"/>
    <lineage>
        <taxon>Bacteria</taxon>
        <taxon>Pseudomonadati</taxon>
        <taxon>Pseudomonadota</taxon>
        <taxon>Alphaproteobacteria</taxon>
        <taxon>Caulobacterales</taxon>
        <taxon>Caulobacteraceae</taxon>
        <taxon>Asticcacaulis</taxon>
    </lineage>
</organism>
<dbReference type="Pfam" id="PF13180">
    <property type="entry name" value="PDZ_2"/>
    <property type="match status" value="1"/>
</dbReference>
<dbReference type="PRINTS" id="PR00834">
    <property type="entry name" value="PROTEASES2C"/>
</dbReference>
<keyword evidence="2" id="KW-0732">Signal</keyword>
<evidence type="ECO:0000256" key="3">
    <source>
        <dbReference type="ARBA" id="ARBA00022737"/>
    </source>
</evidence>
<keyword evidence="3" id="KW-0677">Repeat</keyword>
<keyword evidence="5" id="KW-0720">Serine protease</keyword>
<dbReference type="CDD" id="cd10839">
    <property type="entry name" value="cpPDZ1_DegP-like"/>
    <property type="match status" value="1"/>
</dbReference>
<feature type="domain" description="PDZ" evidence="9">
    <location>
        <begin position="286"/>
        <end position="377"/>
    </location>
</feature>
<evidence type="ECO:0000313" key="10">
    <source>
        <dbReference type="EMBL" id="GGZ45705.1"/>
    </source>
</evidence>
<keyword evidence="11" id="KW-1185">Reference proteome</keyword>
<dbReference type="InterPro" id="IPR001478">
    <property type="entry name" value="PDZ"/>
</dbReference>
<feature type="binding site" evidence="7">
    <location>
        <position position="170"/>
    </location>
    <ligand>
        <name>substrate</name>
    </ligand>
</feature>
<proteinExistence type="predicted"/>
<name>A0A918QFZ6_9CAUL</name>
<dbReference type="PANTHER" id="PTHR43343:SF3">
    <property type="entry name" value="PROTEASE DO-LIKE 8, CHLOROPLASTIC"/>
    <property type="match status" value="1"/>
</dbReference>
<comment type="caution">
    <text evidence="10">The sequence shown here is derived from an EMBL/GenBank/DDBJ whole genome shotgun (WGS) entry which is preliminary data.</text>
</comment>
<dbReference type="SUPFAM" id="SSF50494">
    <property type="entry name" value="Trypsin-like serine proteases"/>
    <property type="match status" value="1"/>
</dbReference>
<feature type="active site" description="Charge relay system" evidence="6">
    <location>
        <position position="170"/>
    </location>
</feature>
<evidence type="ECO:0000256" key="7">
    <source>
        <dbReference type="PIRSR" id="PIRSR611782-2"/>
    </source>
</evidence>
<keyword evidence="1 10" id="KW-0645">Protease</keyword>
<dbReference type="InterPro" id="IPR051201">
    <property type="entry name" value="Chloro_Bact_Ser_Proteases"/>
</dbReference>
<evidence type="ECO:0000313" key="11">
    <source>
        <dbReference type="Proteomes" id="UP000662572"/>
    </source>
</evidence>
<dbReference type="Pfam" id="PF00595">
    <property type="entry name" value="PDZ"/>
    <property type="match status" value="1"/>
</dbReference>
<sequence>MGKLDLKSLLKNKTSLVGGIVGLALGATVAAGAMTGIANLDNLTGGYDGARLIKTQDLTPVKPPAGAPMSFADIIDRVSPAVVSIETKGKVKVPQGMPMIPGFNFPGQAQPGQEAPEQEVRGAGSGFFISGDGYIVTNNHVIAEADEIMVKLTNDQKLKATVIGRDPNTDLAVLKVEGKNFPFVNFELETKPRVGDWVIAVGNPFGFSGTATAGIVSAYGRDIGEQYVDYLQIDAPINRGNSGGPTFDLYGRVIGVNTAIITPSGASAGVGFAIPAEIAHTITQKLIKGGKIERGYIGVSVRPITDEVAESLGITDLEGAYISDVTKGGPSDKAGVQPGDIVRSVNGEKIKSNTELTRRVGAVRVGDKVTLDVVRSGKPVKLTVTAALRPTDEELNKGLPGGADQSSPDAPANAPGALGLSLKPVSPETRKSYGIEEGVTGLVITSVAPDSDAAKKGIKPGMVIVRADNQPVTTAADLTRVIEILKKAGRPSVLLLINSEGINVPVPLSLK</sequence>
<feature type="domain" description="PDZ" evidence="9">
    <location>
        <begin position="416"/>
        <end position="500"/>
    </location>
</feature>
<feature type="active site" description="Charge relay system" evidence="6">
    <location>
        <position position="242"/>
    </location>
</feature>
<evidence type="ECO:0000256" key="8">
    <source>
        <dbReference type="SAM" id="MobiDB-lite"/>
    </source>
</evidence>
<dbReference type="Proteomes" id="UP000662572">
    <property type="component" value="Unassembled WGS sequence"/>
</dbReference>
<feature type="region of interest" description="Disordered" evidence="8">
    <location>
        <begin position="391"/>
        <end position="425"/>
    </location>
</feature>
<feature type="binding site" evidence="7">
    <location>
        <position position="140"/>
    </location>
    <ligand>
        <name>substrate</name>
    </ligand>
</feature>
<evidence type="ECO:0000256" key="5">
    <source>
        <dbReference type="ARBA" id="ARBA00022825"/>
    </source>
</evidence>
<evidence type="ECO:0000256" key="2">
    <source>
        <dbReference type="ARBA" id="ARBA00022729"/>
    </source>
</evidence>
<dbReference type="PANTHER" id="PTHR43343">
    <property type="entry name" value="PEPTIDASE S12"/>
    <property type="match status" value="1"/>
</dbReference>